<accession>A0AAE8FPW3</accession>
<protein>
    <recommendedName>
        <fullName evidence="4">Sporulation initiation inhibitor protein Soj</fullName>
    </recommendedName>
</protein>
<evidence type="ECO:0000313" key="6">
    <source>
        <dbReference type="EMBL" id="RQN22843.1"/>
    </source>
</evidence>
<evidence type="ECO:0000256" key="2">
    <source>
        <dbReference type="ARBA" id="ARBA00049360"/>
    </source>
</evidence>
<dbReference type="Gene3D" id="3.40.50.300">
    <property type="entry name" value="P-loop containing nucleotide triphosphate hydrolases"/>
    <property type="match status" value="1"/>
</dbReference>
<sequence>MRVIALVNQKGGVGKTTLSINMAAILADLGYKVLLIDNDSQSNVTNTFLTEEPRKTLYNVMLRDIDLKEVIQNTGIKNLDIAVNSLESSDLNLLLGPKVAREMKLKNAIVKSKIDYDFVFVDCNPSLDLSMINALVAANEVIIPIDSSAYSLTGLNNLIKFINDVKVLNSSLEINGFVLNNVDRRTALYKEVADVINQYYPEKLFKQQIGQNVIFNKMQFKKETIINHKDNKAYEELVKLISEVI</sequence>
<dbReference type="PANTHER" id="PTHR13696:SF52">
    <property type="entry name" value="PARA FAMILY PROTEIN CT_582"/>
    <property type="match status" value="1"/>
</dbReference>
<evidence type="ECO:0000256" key="1">
    <source>
        <dbReference type="ARBA" id="ARBA00006976"/>
    </source>
</evidence>
<organism evidence="6 7">
    <name type="scientific">Clostridium perfringens</name>
    <dbReference type="NCBI Taxonomy" id="1502"/>
    <lineage>
        <taxon>Bacteria</taxon>
        <taxon>Bacillati</taxon>
        <taxon>Bacillota</taxon>
        <taxon>Clostridia</taxon>
        <taxon>Eubacteriales</taxon>
        <taxon>Clostridiaceae</taxon>
        <taxon>Clostridium</taxon>
    </lineage>
</organism>
<dbReference type="PIRSF" id="PIRSF009320">
    <property type="entry name" value="Nuc_binding_HP_1000"/>
    <property type="match status" value="1"/>
</dbReference>
<evidence type="ECO:0000256" key="3">
    <source>
        <dbReference type="ARBA" id="ARBA00062323"/>
    </source>
</evidence>
<comment type="similarity">
    <text evidence="1">Belongs to the ParA family.</text>
</comment>
<dbReference type="FunFam" id="3.40.50.300:FF:000285">
    <property type="entry name" value="Sporulation initiation inhibitor Soj"/>
    <property type="match status" value="1"/>
</dbReference>
<gene>
    <name evidence="6" type="ORF">EHZ11_15115</name>
</gene>
<dbReference type="PANTHER" id="PTHR13696">
    <property type="entry name" value="P-LOOP CONTAINING NUCLEOSIDE TRIPHOSPHATE HYDROLASE"/>
    <property type="match status" value="1"/>
</dbReference>
<proteinExistence type="inferred from homology"/>
<dbReference type="RefSeq" id="WP_124231071.1">
    <property type="nucleotide sequence ID" value="NZ_JASNJJ010000022.1"/>
</dbReference>
<dbReference type="EMBL" id="RQNR01000014">
    <property type="protein sequence ID" value="RQN22843.1"/>
    <property type="molecule type" value="Genomic_DNA"/>
</dbReference>
<feature type="domain" description="AAA" evidence="5">
    <location>
        <begin position="1"/>
        <end position="174"/>
    </location>
</feature>
<dbReference type="InterPro" id="IPR050678">
    <property type="entry name" value="DNA_Partitioning_ATPase"/>
</dbReference>
<comment type="catalytic activity">
    <reaction evidence="2">
        <text>ATP + H2O = ADP + phosphate + H(+)</text>
        <dbReference type="Rhea" id="RHEA:13065"/>
        <dbReference type="ChEBI" id="CHEBI:15377"/>
        <dbReference type="ChEBI" id="CHEBI:15378"/>
        <dbReference type="ChEBI" id="CHEBI:30616"/>
        <dbReference type="ChEBI" id="CHEBI:43474"/>
        <dbReference type="ChEBI" id="CHEBI:456216"/>
    </reaction>
</comment>
<dbReference type="Pfam" id="PF13614">
    <property type="entry name" value="AAA_31"/>
    <property type="match status" value="1"/>
</dbReference>
<dbReference type="Proteomes" id="UP000273641">
    <property type="component" value="Unassembled WGS sequence"/>
</dbReference>
<dbReference type="InterPro" id="IPR027417">
    <property type="entry name" value="P-loop_NTPase"/>
</dbReference>
<evidence type="ECO:0000259" key="5">
    <source>
        <dbReference type="Pfam" id="PF13614"/>
    </source>
</evidence>
<dbReference type="SUPFAM" id="SSF52540">
    <property type="entry name" value="P-loop containing nucleoside triphosphate hydrolases"/>
    <property type="match status" value="1"/>
</dbReference>
<comment type="subunit">
    <text evidence="3">Dimerizes in the presence of ATP but not ADP; ATP-binding is required for double-stranded (ds)DNA-binding. Interacts with DnaA.</text>
</comment>
<dbReference type="InterPro" id="IPR025669">
    <property type="entry name" value="AAA_dom"/>
</dbReference>
<dbReference type="AlphaFoldDB" id="A0AAE8FPW3"/>
<name>A0AAE8FPW3_CLOPF</name>
<reference evidence="6 7" key="1">
    <citation type="submission" date="2018-11" db="EMBL/GenBank/DDBJ databases">
        <title>Draft genome sequences of potential pathogenic Clostridium perfringens from environmental surface water in the North West Province, South Africa.</title>
        <authorList>
            <person name="Fourie J.C.J."/>
            <person name="Sanko T.J."/>
            <person name="Bezuidenhout C."/>
            <person name="Mienie C."/>
            <person name="Adeleke R."/>
        </authorList>
    </citation>
    <scope>NUCLEOTIDE SEQUENCE [LARGE SCALE GENOMIC DNA]</scope>
    <source>
        <strain evidence="6 7">SC4-C13</strain>
    </source>
</reference>
<dbReference type="CDD" id="cd02042">
    <property type="entry name" value="ParAB_family"/>
    <property type="match status" value="1"/>
</dbReference>
<evidence type="ECO:0000313" key="7">
    <source>
        <dbReference type="Proteomes" id="UP000273641"/>
    </source>
</evidence>
<evidence type="ECO:0000256" key="4">
    <source>
        <dbReference type="ARBA" id="ARBA00071824"/>
    </source>
</evidence>
<comment type="caution">
    <text evidence="6">The sequence shown here is derived from an EMBL/GenBank/DDBJ whole genome shotgun (WGS) entry which is preliminary data.</text>
</comment>